<dbReference type="InterPro" id="IPR013762">
    <property type="entry name" value="Integrase-like_cat_sf"/>
</dbReference>
<dbReference type="InterPro" id="IPR011010">
    <property type="entry name" value="DNA_brk_join_enz"/>
</dbReference>
<evidence type="ECO:0000259" key="5">
    <source>
        <dbReference type="PROSITE" id="PS51898"/>
    </source>
</evidence>
<proteinExistence type="predicted"/>
<dbReference type="PANTHER" id="PTHR30349:SF90">
    <property type="entry name" value="TYROSINE RECOMBINASE XERD"/>
    <property type="match status" value="1"/>
</dbReference>
<dbReference type="Proteomes" id="UP000023772">
    <property type="component" value="Chromosome"/>
</dbReference>
<evidence type="ECO:0000256" key="2">
    <source>
        <dbReference type="ARBA" id="ARBA00023125"/>
    </source>
</evidence>
<evidence type="ECO:0000256" key="4">
    <source>
        <dbReference type="PROSITE-ProRule" id="PRU01248"/>
    </source>
</evidence>
<protein>
    <submittedName>
        <fullName evidence="7">Integrase</fullName>
    </submittedName>
</protein>
<dbReference type="PROSITE" id="PS51900">
    <property type="entry name" value="CB"/>
    <property type="match status" value="1"/>
</dbReference>
<name>A0ABM5QA76_9BACT</name>
<dbReference type="InterPro" id="IPR044068">
    <property type="entry name" value="CB"/>
</dbReference>
<keyword evidence="8" id="KW-1185">Reference proteome</keyword>
<feature type="domain" description="Core-binding (CB)" evidence="6">
    <location>
        <begin position="11"/>
        <end position="96"/>
    </location>
</feature>
<feature type="domain" description="Tyr recombinase" evidence="5">
    <location>
        <begin position="119"/>
        <end position="305"/>
    </location>
</feature>
<reference evidence="7 8" key="1">
    <citation type="submission" date="2014-03" db="EMBL/GenBank/DDBJ databases">
        <title>Complete genome sequence of a deeply braunched marine Bacteroidia bacterium Draconibacterium orientale type strain FH5T.</title>
        <authorList>
            <person name="Li X."/>
            <person name="Wang X."/>
            <person name="Xie Z."/>
            <person name="Du Z."/>
            <person name="Chen G."/>
        </authorList>
    </citation>
    <scope>NUCLEOTIDE SEQUENCE [LARGE SCALE GENOMIC DNA]</scope>
    <source>
        <strain evidence="7 8">FH5</strain>
    </source>
</reference>
<organism evidence="7 8">
    <name type="scientific">Draconibacterium orientale</name>
    <dbReference type="NCBI Taxonomy" id="1168034"/>
    <lineage>
        <taxon>Bacteria</taxon>
        <taxon>Pseudomonadati</taxon>
        <taxon>Bacteroidota</taxon>
        <taxon>Bacteroidia</taxon>
        <taxon>Marinilabiliales</taxon>
        <taxon>Prolixibacteraceae</taxon>
        <taxon>Draconibacterium</taxon>
    </lineage>
</organism>
<dbReference type="Gene3D" id="1.10.443.10">
    <property type="entry name" value="Intergrase catalytic core"/>
    <property type="match status" value="1"/>
</dbReference>
<evidence type="ECO:0000259" key="6">
    <source>
        <dbReference type="PROSITE" id="PS51900"/>
    </source>
</evidence>
<keyword evidence="3" id="KW-0233">DNA recombination</keyword>
<dbReference type="PROSITE" id="PS51898">
    <property type="entry name" value="TYR_RECOMBINASE"/>
    <property type="match status" value="1"/>
</dbReference>
<gene>
    <name evidence="7" type="ORF">FH5T_16095</name>
</gene>
<dbReference type="PANTHER" id="PTHR30349">
    <property type="entry name" value="PHAGE INTEGRASE-RELATED"/>
    <property type="match status" value="1"/>
</dbReference>
<evidence type="ECO:0000313" key="8">
    <source>
        <dbReference type="Proteomes" id="UP000023772"/>
    </source>
</evidence>
<dbReference type="InterPro" id="IPR004107">
    <property type="entry name" value="Integrase_SAM-like_N"/>
</dbReference>
<sequence>MSTMNERLKAESRERLKEEYQIYLRRQRGLTERTIYKYCTFADRFLNFTFKDAPDDLSKITGRDIVRFLQSLTGHVRPSPDKTMSTGMRSFFRFLFQSEKIELNLAVGIPSVANKYAHRIPYHLTPEQVEELLEAVQTSRKSNYAKRNYAMVLLMARLGLRSPEVIAIQLNDIDWRRGEILIRGKGNYYDKIPLLEDVGQAIADYIRDERKGTSRHVFVSSHSPYKPFKDAQILNSILKKALEKTNIPRPKQYTVSYILRHSLATNLVRKGATLEEISNTLRHRSRQTTLLYARQDINGLRTIAQSWPLRKGGAS</sequence>
<accession>A0ABM5QA76</accession>
<dbReference type="SUPFAM" id="SSF56349">
    <property type="entry name" value="DNA breaking-rejoining enzymes"/>
    <property type="match status" value="1"/>
</dbReference>
<dbReference type="Gene3D" id="1.10.150.130">
    <property type="match status" value="1"/>
</dbReference>
<dbReference type="InterPro" id="IPR002104">
    <property type="entry name" value="Integrase_catalytic"/>
</dbReference>
<evidence type="ECO:0000313" key="7">
    <source>
        <dbReference type="EMBL" id="AHW60641.1"/>
    </source>
</evidence>
<dbReference type="InterPro" id="IPR050090">
    <property type="entry name" value="Tyrosine_recombinase_XerCD"/>
</dbReference>
<keyword evidence="2 4" id="KW-0238">DNA-binding</keyword>
<dbReference type="Pfam" id="PF00589">
    <property type="entry name" value="Phage_integrase"/>
    <property type="match status" value="1"/>
</dbReference>
<keyword evidence="1" id="KW-0229">DNA integration</keyword>
<evidence type="ECO:0000256" key="1">
    <source>
        <dbReference type="ARBA" id="ARBA00022908"/>
    </source>
</evidence>
<dbReference type="EMBL" id="CP007451">
    <property type="protein sequence ID" value="AHW60641.1"/>
    <property type="molecule type" value="Genomic_DNA"/>
</dbReference>
<dbReference type="Pfam" id="PF13495">
    <property type="entry name" value="Phage_int_SAM_4"/>
    <property type="match status" value="1"/>
</dbReference>
<evidence type="ECO:0000256" key="3">
    <source>
        <dbReference type="ARBA" id="ARBA00023172"/>
    </source>
</evidence>
<dbReference type="InterPro" id="IPR010998">
    <property type="entry name" value="Integrase_recombinase_N"/>
</dbReference>